<dbReference type="Proteomes" id="UP001177021">
    <property type="component" value="Unassembled WGS sequence"/>
</dbReference>
<reference evidence="1" key="1">
    <citation type="submission" date="2023-10" db="EMBL/GenBank/DDBJ databases">
        <authorList>
            <person name="Rodriguez Cubillos JULIANA M."/>
            <person name="De Vega J."/>
        </authorList>
    </citation>
    <scope>NUCLEOTIDE SEQUENCE</scope>
</reference>
<protein>
    <submittedName>
        <fullName evidence="1">Uncharacterized protein</fullName>
    </submittedName>
</protein>
<comment type="caution">
    <text evidence="1">The sequence shown here is derived from an EMBL/GenBank/DDBJ whole genome shotgun (WGS) entry which is preliminary data.</text>
</comment>
<keyword evidence="2" id="KW-1185">Reference proteome</keyword>
<evidence type="ECO:0000313" key="2">
    <source>
        <dbReference type="Proteomes" id="UP001177021"/>
    </source>
</evidence>
<dbReference type="EMBL" id="CASHSV030000109">
    <property type="protein sequence ID" value="CAJ2649653.1"/>
    <property type="molecule type" value="Genomic_DNA"/>
</dbReference>
<sequence length="159" mass="18232">MKFSNILIGILNFVTLIMSIPILVLGVWVTKNYHSECDTWAAKFVISLSVFQLVVSLTGFIGACCRVSWFLRFYLIAMLLPIILVFSFTIFAFVVTNKGAGETLPNKGYKEYRLGGYSNWLQNRINNNNNWNTIKSCFQSQQLCSNFYYQFANDAVDKF</sequence>
<gene>
    <name evidence="1" type="ORF">MILVUS5_LOCUS17700</name>
</gene>
<name>A0ACB0K1L3_TRIPR</name>
<accession>A0ACB0K1L3</accession>
<organism evidence="1 2">
    <name type="scientific">Trifolium pratense</name>
    <name type="common">Red clover</name>
    <dbReference type="NCBI Taxonomy" id="57577"/>
    <lineage>
        <taxon>Eukaryota</taxon>
        <taxon>Viridiplantae</taxon>
        <taxon>Streptophyta</taxon>
        <taxon>Embryophyta</taxon>
        <taxon>Tracheophyta</taxon>
        <taxon>Spermatophyta</taxon>
        <taxon>Magnoliopsida</taxon>
        <taxon>eudicotyledons</taxon>
        <taxon>Gunneridae</taxon>
        <taxon>Pentapetalae</taxon>
        <taxon>rosids</taxon>
        <taxon>fabids</taxon>
        <taxon>Fabales</taxon>
        <taxon>Fabaceae</taxon>
        <taxon>Papilionoideae</taxon>
        <taxon>50 kb inversion clade</taxon>
        <taxon>NPAAA clade</taxon>
        <taxon>Hologalegina</taxon>
        <taxon>IRL clade</taxon>
        <taxon>Trifolieae</taxon>
        <taxon>Trifolium</taxon>
    </lineage>
</organism>
<proteinExistence type="predicted"/>
<evidence type="ECO:0000313" key="1">
    <source>
        <dbReference type="EMBL" id="CAJ2649653.1"/>
    </source>
</evidence>